<dbReference type="InterPro" id="IPR007110">
    <property type="entry name" value="Ig-like_dom"/>
</dbReference>
<evidence type="ECO:0000313" key="8">
    <source>
        <dbReference type="Ensembl" id="ENSACIP00000009915.1"/>
    </source>
</evidence>
<dbReference type="SUPFAM" id="SSF48726">
    <property type="entry name" value="Immunoglobulin"/>
    <property type="match status" value="1"/>
</dbReference>
<keyword evidence="5" id="KW-0325">Glycoprotein</keyword>
<evidence type="ECO:0000256" key="1">
    <source>
        <dbReference type="ARBA" id="ARBA00004370"/>
    </source>
</evidence>
<evidence type="ECO:0000259" key="7">
    <source>
        <dbReference type="PROSITE" id="PS50835"/>
    </source>
</evidence>
<dbReference type="AlphaFoldDB" id="A0A3Q0RMM6"/>
<dbReference type="PROSITE" id="PS50835">
    <property type="entry name" value="IG_LIKE"/>
    <property type="match status" value="1"/>
</dbReference>
<dbReference type="Proteomes" id="UP000261340">
    <property type="component" value="Unplaced"/>
</dbReference>
<evidence type="ECO:0000256" key="5">
    <source>
        <dbReference type="ARBA" id="ARBA00023180"/>
    </source>
</evidence>
<keyword evidence="9" id="KW-1185">Reference proteome</keyword>
<organism evidence="8 9">
    <name type="scientific">Amphilophus citrinellus</name>
    <name type="common">Midas cichlid</name>
    <name type="synonym">Cichlasoma citrinellum</name>
    <dbReference type="NCBI Taxonomy" id="61819"/>
    <lineage>
        <taxon>Eukaryota</taxon>
        <taxon>Metazoa</taxon>
        <taxon>Chordata</taxon>
        <taxon>Craniata</taxon>
        <taxon>Vertebrata</taxon>
        <taxon>Euteleostomi</taxon>
        <taxon>Actinopterygii</taxon>
        <taxon>Neopterygii</taxon>
        <taxon>Teleostei</taxon>
        <taxon>Neoteleostei</taxon>
        <taxon>Acanthomorphata</taxon>
        <taxon>Ovalentaria</taxon>
        <taxon>Cichlomorphae</taxon>
        <taxon>Cichliformes</taxon>
        <taxon>Cichlidae</taxon>
        <taxon>New World cichlids</taxon>
        <taxon>Cichlasomatinae</taxon>
        <taxon>Heroini</taxon>
        <taxon>Amphilophus</taxon>
    </lineage>
</organism>
<keyword evidence="2" id="KW-0732">Signal</keyword>
<dbReference type="GeneTree" id="ENSGT01150000287071"/>
<dbReference type="InterPro" id="IPR050504">
    <property type="entry name" value="IgSF_BTN/MOG"/>
</dbReference>
<sequence>TEVLLPLLHSYNITDCVHSWSSVSHHASGVEVQEGATFVVLPCEFHTFEVKESTIVWSRNDLNPPTVHLHREEGDDLQNQNEHYRGRTSMKTDALESGDLSLTLTKIQLSDNGNYTCTIRRLGVQLHQTTVQLQVQRDKGGGQTLPTYLIIQCNIAKKINKLK</sequence>
<feature type="domain" description="Ig-like" evidence="7">
    <location>
        <begin position="6"/>
        <end position="134"/>
    </location>
</feature>
<dbReference type="GO" id="GO:1903037">
    <property type="term" value="P:regulation of leukocyte cell-cell adhesion"/>
    <property type="evidence" value="ECO:0007669"/>
    <property type="project" value="UniProtKB-ARBA"/>
</dbReference>
<dbReference type="Pfam" id="PF07686">
    <property type="entry name" value="V-set"/>
    <property type="match status" value="1"/>
</dbReference>
<protein>
    <recommendedName>
        <fullName evidence="7">Ig-like domain-containing protein</fullName>
    </recommendedName>
</protein>
<keyword evidence="3" id="KW-0472">Membrane</keyword>
<evidence type="ECO:0000256" key="4">
    <source>
        <dbReference type="ARBA" id="ARBA00023157"/>
    </source>
</evidence>
<dbReference type="FunFam" id="2.60.40.10:FF:000142">
    <property type="entry name" value="V-set domain-containing T-cell activation inhibitor 1"/>
    <property type="match status" value="1"/>
</dbReference>
<dbReference type="InterPro" id="IPR003599">
    <property type="entry name" value="Ig_sub"/>
</dbReference>
<evidence type="ECO:0000256" key="2">
    <source>
        <dbReference type="ARBA" id="ARBA00022729"/>
    </source>
</evidence>
<evidence type="ECO:0000313" key="9">
    <source>
        <dbReference type="Proteomes" id="UP000261340"/>
    </source>
</evidence>
<dbReference type="Ensembl" id="ENSACIT00000010206.1">
    <property type="protein sequence ID" value="ENSACIP00000009915.1"/>
    <property type="gene ID" value="ENSACIG00000007780.1"/>
</dbReference>
<dbReference type="PANTHER" id="PTHR24100">
    <property type="entry name" value="BUTYROPHILIN"/>
    <property type="match status" value="1"/>
</dbReference>
<name>A0A3Q0RMM6_AMPCI</name>
<keyword evidence="6" id="KW-0393">Immunoglobulin domain</keyword>
<dbReference type="InterPro" id="IPR013106">
    <property type="entry name" value="Ig_V-set"/>
</dbReference>
<dbReference type="InterPro" id="IPR013783">
    <property type="entry name" value="Ig-like_fold"/>
</dbReference>
<dbReference type="InterPro" id="IPR036179">
    <property type="entry name" value="Ig-like_dom_sf"/>
</dbReference>
<evidence type="ECO:0000256" key="3">
    <source>
        <dbReference type="ARBA" id="ARBA00023136"/>
    </source>
</evidence>
<dbReference type="GO" id="GO:0050863">
    <property type="term" value="P:regulation of T cell activation"/>
    <property type="evidence" value="ECO:0007669"/>
    <property type="project" value="UniProtKB-ARBA"/>
</dbReference>
<proteinExistence type="predicted"/>
<accession>A0A3Q0RMM6</accession>
<dbReference type="SMART" id="SM00406">
    <property type="entry name" value="IGv"/>
    <property type="match status" value="1"/>
</dbReference>
<reference evidence="8" key="2">
    <citation type="submission" date="2025-09" db="UniProtKB">
        <authorList>
            <consortium name="Ensembl"/>
        </authorList>
    </citation>
    <scope>IDENTIFICATION</scope>
</reference>
<dbReference type="SMART" id="SM00409">
    <property type="entry name" value="IG"/>
    <property type="match status" value="1"/>
</dbReference>
<evidence type="ECO:0000256" key="6">
    <source>
        <dbReference type="ARBA" id="ARBA00023319"/>
    </source>
</evidence>
<keyword evidence="4" id="KW-1015">Disulfide bond</keyword>
<dbReference type="OMA" id="HMECHIV"/>
<reference evidence="8" key="1">
    <citation type="submission" date="2025-08" db="UniProtKB">
        <authorList>
            <consortium name="Ensembl"/>
        </authorList>
    </citation>
    <scope>IDENTIFICATION</scope>
</reference>
<dbReference type="Gene3D" id="2.60.40.10">
    <property type="entry name" value="Immunoglobulins"/>
    <property type="match status" value="1"/>
</dbReference>
<dbReference type="GO" id="GO:0016020">
    <property type="term" value="C:membrane"/>
    <property type="evidence" value="ECO:0007669"/>
    <property type="project" value="UniProtKB-SubCell"/>
</dbReference>
<comment type="subcellular location">
    <subcellularLocation>
        <location evidence="1">Membrane</location>
    </subcellularLocation>
</comment>